<reference evidence="9 10" key="1">
    <citation type="submission" date="2018-03" db="EMBL/GenBank/DDBJ databases">
        <title>Draft Genome Sequences of the Obligatory Marine Myxobacteria Enhygromyxa salina SWB005.</title>
        <authorList>
            <person name="Poehlein A."/>
            <person name="Moghaddam J.A."/>
            <person name="Harms H."/>
            <person name="Alanjari M."/>
            <person name="Koenig G.M."/>
            <person name="Daniel R."/>
            <person name="Schaeberle T.F."/>
        </authorList>
    </citation>
    <scope>NUCLEOTIDE SEQUENCE [LARGE SCALE GENOMIC DNA]</scope>
    <source>
        <strain evidence="9 10">SWB005</strain>
    </source>
</reference>
<dbReference type="GO" id="GO:0003954">
    <property type="term" value="F:NADH dehydrogenase activity"/>
    <property type="evidence" value="ECO:0007669"/>
    <property type="project" value="TreeGrafter"/>
</dbReference>
<dbReference type="PANTHER" id="PTHR42829">
    <property type="entry name" value="NADH-UBIQUINONE OXIDOREDUCTASE CHAIN 5"/>
    <property type="match status" value="1"/>
</dbReference>
<dbReference type="InterPro" id="IPR001750">
    <property type="entry name" value="ND/Mrp_TM"/>
</dbReference>
<dbReference type="GO" id="GO:0042773">
    <property type="term" value="P:ATP synthesis coupled electron transport"/>
    <property type="evidence" value="ECO:0007669"/>
    <property type="project" value="InterPro"/>
</dbReference>
<comment type="caution">
    <text evidence="9">The sequence shown here is derived from an EMBL/GenBank/DDBJ whole genome shotgun (WGS) entry which is preliminary data.</text>
</comment>
<evidence type="ECO:0000256" key="5">
    <source>
        <dbReference type="RuleBase" id="RU000320"/>
    </source>
</evidence>
<sequence>MSPTTLHAALMILVPTAPLVVFLAISFAQLVSARALPEAVVGRSVLAATALGLVASVWLSVEVVRAPGHALVFDQGPWFAIGSYSFAGRLTVDGLSVVMLTLSSLLSLIGARFSITYIHRDPGFNRFFALIALFQAGLALVLEAGTVDLLFVGWELVGLTSTFLIAYFHGREAPLEAGLRAFVTYRICDIGLLAGAVFLHYYAHSSDAAGAWASGHAPMGAAALEPHAATFVALLFLLAAIGKSGAFPLGGWLPRAMEGPTPSSALFYGGLSVAAGAYLLLRVAPLFAESPVARWILAGVGVATFVHATIVGRVQTDAKSQLAYASATQTGLVFVWIALDLRWLAIVHLFGHISLRTYQLLRAPTLLHDMHRRHGALGGEHLHTGAHLERVIPERARARLYRLALSRFGVDALIDAWLVNPILALAGRAERLEQRFADHFVDRRSHADLAAQPELHDEDLA</sequence>
<dbReference type="EMBL" id="PVNK01000253">
    <property type="protein sequence ID" value="PRP91187.1"/>
    <property type="molecule type" value="Genomic_DNA"/>
</dbReference>
<evidence type="ECO:0000259" key="8">
    <source>
        <dbReference type="Pfam" id="PF00662"/>
    </source>
</evidence>
<feature type="transmembrane region" description="Helical" evidence="6">
    <location>
        <begin position="151"/>
        <end position="170"/>
    </location>
</feature>
<dbReference type="RefSeq" id="WP_106394967.1">
    <property type="nucleotide sequence ID" value="NZ_PVNK01000253.1"/>
</dbReference>
<evidence type="ECO:0000256" key="4">
    <source>
        <dbReference type="ARBA" id="ARBA00023136"/>
    </source>
</evidence>
<feature type="transmembrane region" description="Helical" evidence="6">
    <location>
        <begin position="40"/>
        <end position="61"/>
    </location>
</feature>
<feature type="transmembrane region" description="Helical" evidence="6">
    <location>
        <begin position="265"/>
        <end position="286"/>
    </location>
</feature>
<organism evidence="9 10">
    <name type="scientific">Enhygromyxa salina</name>
    <dbReference type="NCBI Taxonomy" id="215803"/>
    <lineage>
        <taxon>Bacteria</taxon>
        <taxon>Pseudomonadati</taxon>
        <taxon>Myxococcota</taxon>
        <taxon>Polyangia</taxon>
        <taxon>Nannocystales</taxon>
        <taxon>Nannocystaceae</taxon>
        <taxon>Enhygromyxa</taxon>
    </lineage>
</organism>
<keyword evidence="2 5" id="KW-0812">Transmembrane</keyword>
<feature type="domain" description="NADH:quinone oxidoreductase/Mrp antiporter transmembrane" evidence="7">
    <location>
        <begin position="149"/>
        <end position="371"/>
    </location>
</feature>
<evidence type="ECO:0000313" key="10">
    <source>
        <dbReference type="Proteomes" id="UP000237968"/>
    </source>
</evidence>
<evidence type="ECO:0000256" key="3">
    <source>
        <dbReference type="ARBA" id="ARBA00022989"/>
    </source>
</evidence>
<dbReference type="Proteomes" id="UP000237968">
    <property type="component" value="Unassembled WGS sequence"/>
</dbReference>
<feature type="transmembrane region" description="Helical" evidence="6">
    <location>
        <begin position="94"/>
        <end position="115"/>
    </location>
</feature>
<dbReference type="PANTHER" id="PTHR42829:SF2">
    <property type="entry name" value="NADH-UBIQUINONE OXIDOREDUCTASE CHAIN 5"/>
    <property type="match status" value="1"/>
</dbReference>
<dbReference type="InterPro" id="IPR001516">
    <property type="entry name" value="Proton_antipo_N"/>
</dbReference>
<dbReference type="EC" id="1.6.5.11" evidence="9"/>
<proteinExistence type="predicted"/>
<dbReference type="GO" id="GO:0015990">
    <property type="term" value="P:electron transport coupled proton transport"/>
    <property type="evidence" value="ECO:0007669"/>
    <property type="project" value="TreeGrafter"/>
</dbReference>
<dbReference type="GO" id="GO:0016020">
    <property type="term" value="C:membrane"/>
    <property type="evidence" value="ECO:0007669"/>
    <property type="project" value="UniProtKB-SubCell"/>
</dbReference>
<evidence type="ECO:0000256" key="1">
    <source>
        <dbReference type="ARBA" id="ARBA00004127"/>
    </source>
</evidence>
<evidence type="ECO:0000259" key="7">
    <source>
        <dbReference type="Pfam" id="PF00361"/>
    </source>
</evidence>
<keyword evidence="10" id="KW-1185">Reference proteome</keyword>
<feature type="transmembrane region" description="Helical" evidence="6">
    <location>
        <begin position="182"/>
        <end position="203"/>
    </location>
</feature>
<keyword evidence="3 6" id="KW-1133">Transmembrane helix</keyword>
<gene>
    <name evidence="9" type="ORF">ENSA5_57590</name>
</gene>
<evidence type="ECO:0000313" key="9">
    <source>
        <dbReference type="EMBL" id="PRP91187.1"/>
    </source>
</evidence>
<dbReference type="OrthoDB" id="9768329at2"/>
<accession>A0A2S9XEA9</accession>
<keyword evidence="4 6" id="KW-0472">Membrane</keyword>
<dbReference type="GO" id="GO:0012505">
    <property type="term" value="C:endomembrane system"/>
    <property type="evidence" value="ECO:0007669"/>
    <property type="project" value="UniProtKB-SubCell"/>
</dbReference>
<evidence type="ECO:0000256" key="6">
    <source>
        <dbReference type="SAM" id="Phobius"/>
    </source>
</evidence>
<feature type="transmembrane region" description="Helical" evidence="6">
    <location>
        <begin position="127"/>
        <end position="145"/>
    </location>
</feature>
<feature type="transmembrane region" description="Helical" evidence="6">
    <location>
        <begin position="228"/>
        <end position="253"/>
    </location>
</feature>
<dbReference type="PRINTS" id="PR01434">
    <property type="entry name" value="NADHDHGNASE5"/>
</dbReference>
<feature type="transmembrane region" description="Helical" evidence="6">
    <location>
        <begin position="6"/>
        <end position="28"/>
    </location>
</feature>
<dbReference type="InterPro" id="IPR003945">
    <property type="entry name" value="NU5C-like"/>
</dbReference>
<feature type="domain" description="NADH-Ubiquinone oxidoreductase (complex I) chain 5 N-terminal" evidence="8">
    <location>
        <begin position="78"/>
        <end position="128"/>
    </location>
</feature>
<dbReference type="GO" id="GO:0008137">
    <property type="term" value="F:NADH dehydrogenase (ubiquinone) activity"/>
    <property type="evidence" value="ECO:0007669"/>
    <property type="project" value="InterPro"/>
</dbReference>
<dbReference type="Pfam" id="PF00662">
    <property type="entry name" value="Proton_antipo_N"/>
    <property type="match status" value="1"/>
</dbReference>
<protein>
    <submittedName>
        <fullName evidence="9">NADH-quinone oxidoreductase subunit 12</fullName>
        <ecNumber evidence="9">1.6.5.11</ecNumber>
    </submittedName>
</protein>
<dbReference type="AlphaFoldDB" id="A0A2S9XEA9"/>
<comment type="subcellular location">
    <subcellularLocation>
        <location evidence="1">Endomembrane system</location>
        <topology evidence="1">Multi-pass membrane protein</topology>
    </subcellularLocation>
    <subcellularLocation>
        <location evidence="5">Membrane</location>
        <topology evidence="5">Multi-pass membrane protein</topology>
    </subcellularLocation>
</comment>
<name>A0A2S9XEA9_9BACT</name>
<feature type="transmembrane region" description="Helical" evidence="6">
    <location>
        <begin position="292"/>
        <end position="310"/>
    </location>
</feature>
<evidence type="ECO:0000256" key="2">
    <source>
        <dbReference type="ARBA" id="ARBA00022692"/>
    </source>
</evidence>
<keyword evidence="9" id="KW-0560">Oxidoreductase</keyword>
<dbReference type="Pfam" id="PF00361">
    <property type="entry name" value="Proton_antipo_M"/>
    <property type="match status" value="1"/>
</dbReference>